<gene>
    <name evidence="2" type="ORF">VNI00_019298</name>
</gene>
<evidence type="ECO:0000256" key="1">
    <source>
        <dbReference type="SAM" id="MobiDB-lite"/>
    </source>
</evidence>
<keyword evidence="3" id="KW-1185">Reference proteome</keyword>
<dbReference type="Proteomes" id="UP001383192">
    <property type="component" value="Unassembled WGS sequence"/>
</dbReference>
<feature type="region of interest" description="Disordered" evidence="1">
    <location>
        <begin position="208"/>
        <end position="234"/>
    </location>
</feature>
<protein>
    <submittedName>
        <fullName evidence="2">Uncharacterized protein</fullName>
    </submittedName>
</protein>
<accession>A0AAW0AP69</accession>
<name>A0AAW0AP69_9AGAR</name>
<comment type="caution">
    <text evidence="2">The sequence shown here is derived from an EMBL/GenBank/DDBJ whole genome shotgun (WGS) entry which is preliminary data.</text>
</comment>
<dbReference type="AlphaFoldDB" id="A0AAW0AP69"/>
<evidence type="ECO:0000313" key="2">
    <source>
        <dbReference type="EMBL" id="KAK7014736.1"/>
    </source>
</evidence>
<evidence type="ECO:0000313" key="3">
    <source>
        <dbReference type="Proteomes" id="UP001383192"/>
    </source>
</evidence>
<proteinExistence type="predicted"/>
<sequence length="234" mass="25718">MNILAKKEDITHQNPPKRGLLAHRTVVVALPIVPHAVGSIEEEDPSRVTHPLVQLIPVHAPVHAPILNPIPTLDLIHAIVLVPIDILAPTDARVQQAPSQHLNPADKADLFHSKDEIDDGKATEIRPSDLDGGWTVNWAYNAYGGRQVKGASIDADDPNQGRRSYRNCIGSIQCDNPDCNEIIRPKSRLDARPEQTGAAFAHGTLLDDEDTESFYPPSHQLPPDAYFHDPMLPK</sequence>
<reference evidence="2 3" key="1">
    <citation type="submission" date="2024-01" db="EMBL/GenBank/DDBJ databases">
        <title>A draft genome for a cacao thread blight-causing isolate of Paramarasmius palmivorus.</title>
        <authorList>
            <person name="Baruah I.K."/>
            <person name="Bukari Y."/>
            <person name="Amoako-Attah I."/>
            <person name="Meinhardt L.W."/>
            <person name="Bailey B.A."/>
            <person name="Cohen S.P."/>
        </authorList>
    </citation>
    <scope>NUCLEOTIDE SEQUENCE [LARGE SCALE GENOMIC DNA]</scope>
    <source>
        <strain evidence="2 3">GH-12</strain>
    </source>
</reference>
<dbReference type="EMBL" id="JAYKXP010000353">
    <property type="protein sequence ID" value="KAK7014736.1"/>
    <property type="molecule type" value="Genomic_DNA"/>
</dbReference>
<organism evidence="2 3">
    <name type="scientific">Paramarasmius palmivorus</name>
    <dbReference type="NCBI Taxonomy" id="297713"/>
    <lineage>
        <taxon>Eukaryota</taxon>
        <taxon>Fungi</taxon>
        <taxon>Dikarya</taxon>
        <taxon>Basidiomycota</taxon>
        <taxon>Agaricomycotina</taxon>
        <taxon>Agaricomycetes</taxon>
        <taxon>Agaricomycetidae</taxon>
        <taxon>Agaricales</taxon>
        <taxon>Marasmiineae</taxon>
        <taxon>Marasmiaceae</taxon>
        <taxon>Paramarasmius</taxon>
    </lineage>
</organism>